<keyword evidence="3" id="KW-1185">Reference proteome</keyword>
<accession>A0ABN1YE82</accession>
<feature type="region of interest" description="Disordered" evidence="1">
    <location>
        <begin position="37"/>
        <end position="56"/>
    </location>
</feature>
<proteinExistence type="predicted"/>
<comment type="caution">
    <text evidence="2">The sequence shown here is derived from an EMBL/GenBank/DDBJ whole genome shotgun (WGS) entry which is preliminary data.</text>
</comment>
<dbReference type="Proteomes" id="UP001501414">
    <property type="component" value="Unassembled WGS sequence"/>
</dbReference>
<protein>
    <recommendedName>
        <fullName evidence="4">Toxin-antitoxin system HicB family antitoxin</fullName>
    </recommendedName>
</protein>
<evidence type="ECO:0000313" key="3">
    <source>
        <dbReference type="Proteomes" id="UP001501414"/>
    </source>
</evidence>
<gene>
    <name evidence="2" type="ORF">GCM10009613_65640</name>
</gene>
<reference evidence="2 3" key="1">
    <citation type="journal article" date="2019" name="Int. J. Syst. Evol. Microbiol.">
        <title>The Global Catalogue of Microorganisms (GCM) 10K type strain sequencing project: providing services to taxonomists for standard genome sequencing and annotation.</title>
        <authorList>
            <consortium name="The Broad Institute Genomics Platform"/>
            <consortium name="The Broad Institute Genome Sequencing Center for Infectious Disease"/>
            <person name="Wu L."/>
            <person name="Ma J."/>
        </authorList>
    </citation>
    <scope>NUCLEOTIDE SEQUENCE [LARGE SCALE GENOMIC DNA]</scope>
    <source>
        <strain evidence="2 3">JCM 11896</strain>
    </source>
</reference>
<sequence>MGWPKEHRRRYEREASKSGLSLNEYVIREMAKLHGLTVPPMTDDTSSEQEQLPLGA</sequence>
<name>A0ABN1YE82_9PSEU</name>
<organism evidence="2 3">
    <name type="scientific">Pseudonocardia kongjuensis</name>
    <dbReference type="NCBI Taxonomy" id="102227"/>
    <lineage>
        <taxon>Bacteria</taxon>
        <taxon>Bacillati</taxon>
        <taxon>Actinomycetota</taxon>
        <taxon>Actinomycetes</taxon>
        <taxon>Pseudonocardiales</taxon>
        <taxon>Pseudonocardiaceae</taxon>
        <taxon>Pseudonocardia</taxon>
    </lineage>
</organism>
<dbReference type="RefSeq" id="WP_344030635.1">
    <property type="nucleotide sequence ID" value="NZ_BAAAJK010000066.1"/>
</dbReference>
<evidence type="ECO:0008006" key="4">
    <source>
        <dbReference type="Google" id="ProtNLM"/>
    </source>
</evidence>
<evidence type="ECO:0000313" key="2">
    <source>
        <dbReference type="EMBL" id="GAA1403895.1"/>
    </source>
</evidence>
<evidence type="ECO:0000256" key="1">
    <source>
        <dbReference type="SAM" id="MobiDB-lite"/>
    </source>
</evidence>
<dbReference type="EMBL" id="BAAAJK010000066">
    <property type="protein sequence ID" value="GAA1403895.1"/>
    <property type="molecule type" value="Genomic_DNA"/>
</dbReference>